<dbReference type="SMART" id="SM01173">
    <property type="entry name" value="DUF4187"/>
    <property type="match status" value="1"/>
</dbReference>
<keyword evidence="3" id="KW-1185">Reference proteome</keyword>
<dbReference type="EMBL" id="NCKV01004857">
    <property type="protein sequence ID" value="RWS24456.1"/>
    <property type="molecule type" value="Genomic_DNA"/>
</dbReference>
<dbReference type="GO" id="GO:0000776">
    <property type="term" value="C:kinetochore"/>
    <property type="evidence" value="ECO:0007669"/>
    <property type="project" value="TreeGrafter"/>
</dbReference>
<sequence length="253" mass="29377">MSVRVQKEESDEEELDFMSDAFVDESRVNCRPGLVFKRSTQRLYDLERKKAAIKTKSFKELQKEKREEALSQPLSSSNKGFQLLQKMGFKPEKDSAKMGKVIPVVLKEDNLGLGMESHIKERIQQQINVKRKATELITGDFQKRQRSRFSDKKIERDLCSSQKACFDLDSKSGVTEPKYAWFWPLKVNEKKEEEEAEDEDSEEIEIPSNEKLTLITAHLRSEYKYCIWCGVKYATEDELNTECPGDTSEDHDD</sequence>
<dbReference type="Pfam" id="PF13821">
    <property type="entry name" value="DUF4187"/>
    <property type="match status" value="1"/>
</dbReference>
<feature type="domain" description="DUF4187" evidence="1">
    <location>
        <begin position="193"/>
        <end position="251"/>
    </location>
</feature>
<protein>
    <submittedName>
        <fullName evidence="2">G patch domain-containing protein 11-like protein</fullName>
    </submittedName>
</protein>
<gene>
    <name evidence="2" type="ORF">B4U80_05680</name>
</gene>
<dbReference type="InterPro" id="IPR025239">
    <property type="entry name" value="DUF4187"/>
</dbReference>
<dbReference type="Proteomes" id="UP000288716">
    <property type="component" value="Unassembled WGS sequence"/>
</dbReference>
<dbReference type="OrthoDB" id="786951at2759"/>
<dbReference type="InterPro" id="IPR039249">
    <property type="entry name" value="GPATCH11"/>
</dbReference>
<dbReference type="PANTHER" id="PTHR21032">
    <property type="entry name" value="G PATCH DOMAIN-CONTAINING PROTEIN 11"/>
    <property type="match status" value="1"/>
</dbReference>
<proteinExistence type="predicted"/>
<organism evidence="2 3">
    <name type="scientific">Leptotrombidium deliense</name>
    <dbReference type="NCBI Taxonomy" id="299467"/>
    <lineage>
        <taxon>Eukaryota</taxon>
        <taxon>Metazoa</taxon>
        <taxon>Ecdysozoa</taxon>
        <taxon>Arthropoda</taxon>
        <taxon>Chelicerata</taxon>
        <taxon>Arachnida</taxon>
        <taxon>Acari</taxon>
        <taxon>Acariformes</taxon>
        <taxon>Trombidiformes</taxon>
        <taxon>Prostigmata</taxon>
        <taxon>Anystina</taxon>
        <taxon>Parasitengona</taxon>
        <taxon>Trombiculoidea</taxon>
        <taxon>Trombiculidae</taxon>
        <taxon>Leptotrombidium</taxon>
    </lineage>
</organism>
<dbReference type="STRING" id="299467.A0A443SA77"/>
<dbReference type="AlphaFoldDB" id="A0A443SA77"/>
<evidence type="ECO:0000313" key="2">
    <source>
        <dbReference type="EMBL" id="RWS24456.1"/>
    </source>
</evidence>
<accession>A0A443SA77</accession>
<evidence type="ECO:0000259" key="1">
    <source>
        <dbReference type="SMART" id="SM01173"/>
    </source>
</evidence>
<comment type="caution">
    <text evidence="2">The sequence shown here is derived from an EMBL/GenBank/DDBJ whole genome shotgun (WGS) entry which is preliminary data.</text>
</comment>
<dbReference type="PANTHER" id="PTHR21032:SF0">
    <property type="entry name" value="G PATCH DOMAIN-CONTAINING PROTEIN 11"/>
    <property type="match status" value="1"/>
</dbReference>
<reference evidence="2 3" key="1">
    <citation type="journal article" date="2018" name="Gigascience">
        <title>Genomes of trombidid mites reveal novel predicted allergens and laterally-transferred genes associated with secondary metabolism.</title>
        <authorList>
            <person name="Dong X."/>
            <person name="Chaisiri K."/>
            <person name="Xia D."/>
            <person name="Armstrong S.D."/>
            <person name="Fang Y."/>
            <person name="Donnelly M.J."/>
            <person name="Kadowaki T."/>
            <person name="McGarry J.W."/>
            <person name="Darby A.C."/>
            <person name="Makepeace B.L."/>
        </authorList>
    </citation>
    <scope>NUCLEOTIDE SEQUENCE [LARGE SCALE GENOMIC DNA]</scope>
    <source>
        <strain evidence="2">UoL-UT</strain>
    </source>
</reference>
<dbReference type="VEuPathDB" id="VectorBase:LDEU007583"/>
<name>A0A443SA77_9ACAR</name>
<evidence type="ECO:0000313" key="3">
    <source>
        <dbReference type="Proteomes" id="UP000288716"/>
    </source>
</evidence>